<dbReference type="Proteomes" id="UP000724584">
    <property type="component" value="Unassembled WGS sequence"/>
</dbReference>
<organism evidence="1 2">
    <name type="scientific">Chaetomium tenue</name>
    <dbReference type="NCBI Taxonomy" id="1854479"/>
    <lineage>
        <taxon>Eukaryota</taxon>
        <taxon>Fungi</taxon>
        <taxon>Dikarya</taxon>
        <taxon>Ascomycota</taxon>
        <taxon>Pezizomycotina</taxon>
        <taxon>Sordariomycetes</taxon>
        <taxon>Sordariomycetidae</taxon>
        <taxon>Sordariales</taxon>
        <taxon>Chaetomiaceae</taxon>
        <taxon>Chaetomium</taxon>
    </lineage>
</organism>
<evidence type="ECO:0000313" key="1">
    <source>
        <dbReference type="EMBL" id="KAH6628553.1"/>
    </source>
</evidence>
<accession>A0ACB7P498</accession>
<gene>
    <name evidence="1" type="ORF">F5144DRAFT_549839</name>
</gene>
<sequence length="142" mass="16272">MDYYNHYFSARSLRQLTLFLGGAGCFYLSVMVSRRAAIRHQLAARLKFFQPNQFIWRSEKDLPKKDPMVAFEALNLATLNTMAFAITAVGGVSWALDIANMEDLRRYARRTIVEAGGERDEVAEKEVAEWMPPTELEILVEH</sequence>
<proteinExistence type="predicted"/>
<evidence type="ECO:0000313" key="2">
    <source>
        <dbReference type="Proteomes" id="UP000724584"/>
    </source>
</evidence>
<comment type="caution">
    <text evidence="1">The sequence shown here is derived from an EMBL/GenBank/DDBJ whole genome shotgun (WGS) entry which is preliminary data.</text>
</comment>
<keyword evidence="2" id="KW-1185">Reference proteome</keyword>
<protein>
    <submittedName>
        <fullName evidence="1">Uncharacterized protein</fullName>
    </submittedName>
</protein>
<name>A0ACB7P498_9PEZI</name>
<reference evidence="1 2" key="1">
    <citation type="journal article" date="2021" name="Nat. Commun.">
        <title>Genetic determinants of endophytism in the Arabidopsis root mycobiome.</title>
        <authorList>
            <person name="Mesny F."/>
            <person name="Miyauchi S."/>
            <person name="Thiergart T."/>
            <person name="Pickel B."/>
            <person name="Atanasova L."/>
            <person name="Karlsson M."/>
            <person name="Huettel B."/>
            <person name="Barry K.W."/>
            <person name="Haridas S."/>
            <person name="Chen C."/>
            <person name="Bauer D."/>
            <person name="Andreopoulos W."/>
            <person name="Pangilinan J."/>
            <person name="LaButti K."/>
            <person name="Riley R."/>
            <person name="Lipzen A."/>
            <person name="Clum A."/>
            <person name="Drula E."/>
            <person name="Henrissat B."/>
            <person name="Kohler A."/>
            <person name="Grigoriev I.V."/>
            <person name="Martin F.M."/>
            <person name="Hacquard S."/>
        </authorList>
    </citation>
    <scope>NUCLEOTIDE SEQUENCE [LARGE SCALE GENOMIC DNA]</scope>
    <source>
        <strain evidence="1 2">MPI-SDFR-AT-0079</strain>
    </source>
</reference>
<dbReference type="EMBL" id="JAGIZQ010000005">
    <property type="protein sequence ID" value="KAH6628553.1"/>
    <property type="molecule type" value="Genomic_DNA"/>
</dbReference>